<evidence type="ECO:0000313" key="1">
    <source>
        <dbReference type="EMBL" id="BAG33972.1"/>
    </source>
</evidence>
<dbReference type="Proteomes" id="UP000008842">
    <property type="component" value="Chromosome"/>
</dbReference>
<gene>
    <name evidence="1" type="ordered locus">PGN_1453</name>
</gene>
<dbReference type="AlphaFoldDB" id="B2RKS7"/>
<dbReference type="EMBL" id="AP009380">
    <property type="protein sequence ID" value="BAG33972.1"/>
    <property type="molecule type" value="Genomic_DNA"/>
</dbReference>
<dbReference type="KEGG" id="pgn:PGN_1453"/>
<name>B2RKS7_PORG3</name>
<reference evidence="1 2" key="1">
    <citation type="journal article" date="2008" name="DNA Res.">
        <title>Determination of the genome sequence of Porphyromonas gingivalis strain ATCC 33277 and genomic comparison with strain W83 revealed extensive genome rearrangements in P. gingivalis.</title>
        <authorList>
            <person name="Naito M."/>
            <person name="Hirakawa H."/>
            <person name="Yamashita A."/>
            <person name="Ohara N."/>
            <person name="Shoji M."/>
            <person name="Yukitake H."/>
            <person name="Nakayama K."/>
            <person name="Toh H."/>
            <person name="Yoshimura F."/>
            <person name="Kuhara S."/>
            <person name="Hattori M."/>
            <person name="Hayashi T."/>
            <person name="Nakayama K."/>
        </authorList>
    </citation>
    <scope>NUCLEOTIDE SEQUENCE [LARGE SCALE GENOMIC DNA]</scope>
    <source>
        <strain evidence="2">ATCC 33277 / DSM 20709 / CIP 103683 / JCM 12257 / NCTC 11834 / 2561</strain>
    </source>
</reference>
<evidence type="ECO:0000313" key="2">
    <source>
        <dbReference type="Proteomes" id="UP000008842"/>
    </source>
</evidence>
<proteinExistence type="predicted"/>
<protein>
    <submittedName>
        <fullName evidence="1">Uncharacterized protein</fullName>
    </submittedName>
</protein>
<accession>B2RKS7</accession>
<dbReference type="HOGENOM" id="CLU_3357696_0_0_10"/>
<sequence>MLTKIRWKLNKAKASERAFLNKNTANGYRSMPIVEK</sequence>
<organism evidence="1 2">
    <name type="scientific">Porphyromonas gingivalis (strain ATCC 33277 / DSM 20709 / CIP 103683 / JCM 12257 / NCTC 11834 / 2561)</name>
    <dbReference type="NCBI Taxonomy" id="431947"/>
    <lineage>
        <taxon>Bacteria</taxon>
        <taxon>Pseudomonadati</taxon>
        <taxon>Bacteroidota</taxon>
        <taxon>Bacteroidia</taxon>
        <taxon>Bacteroidales</taxon>
        <taxon>Porphyromonadaceae</taxon>
        <taxon>Porphyromonas</taxon>
    </lineage>
</organism>